<reference evidence="2 3" key="1">
    <citation type="submission" date="2017-07" db="EMBL/GenBank/DDBJ databases">
        <title>Leptospira spp. isolated from tropical soils.</title>
        <authorList>
            <person name="Thibeaux R."/>
            <person name="Iraola G."/>
            <person name="Ferres I."/>
            <person name="Bierque E."/>
            <person name="Girault D."/>
            <person name="Soupe-Gilbert M.-E."/>
            <person name="Picardeau M."/>
            <person name="Goarant C."/>
        </authorList>
    </citation>
    <scope>NUCLEOTIDE SEQUENCE [LARGE SCALE GENOMIC DNA]</scope>
    <source>
        <strain evidence="2 3">FH4-C-A1</strain>
    </source>
</reference>
<accession>A0ABX4NI96</accession>
<dbReference type="PROSITE" id="PS51186">
    <property type="entry name" value="GNAT"/>
    <property type="match status" value="1"/>
</dbReference>
<gene>
    <name evidence="2" type="ORF">CH367_13775</name>
</gene>
<dbReference type="InterPro" id="IPR016181">
    <property type="entry name" value="Acyl_CoA_acyltransferase"/>
</dbReference>
<dbReference type="Pfam" id="PF13302">
    <property type="entry name" value="Acetyltransf_3"/>
    <property type="match status" value="1"/>
</dbReference>
<dbReference type="EMBL" id="NPDS01000006">
    <property type="protein sequence ID" value="PJZ56524.1"/>
    <property type="molecule type" value="Genomic_DNA"/>
</dbReference>
<organism evidence="2 3">
    <name type="scientific">Leptospira barantonii</name>
    <dbReference type="NCBI Taxonomy" id="2023184"/>
    <lineage>
        <taxon>Bacteria</taxon>
        <taxon>Pseudomonadati</taxon>
        <taxon>Spirochaetota</taxon>
        <taxon>Spirochaetia</taxon>
        <taxon>Leptospirales</taxon>
        <taxon>Leptospiraceae</taxon>
        <taxon>Leptospira</taxon>
    </lineage>
</organism>
<sequence length="197" mass="22063">MSELRRIVLNSFKNKSKSRVNSKMNLTLIPVLKIHKLKFSEGKDRLGSYLDVKIPEAWPTFPEAFQISDLDSRTDESEKENPWGGYFFVNSTAKSLIGNGGYTGAPNSTNSVEIGYEIAPEFWNQGYATLAVNQLIEFAFKQPNVFQVKATTLCEENASNSVLKKCGMKFLSEEPNDELGKIWIFGISKTEFDSGAL</sequence>
<name>A0ABX4NI96_9LEPT</name>
<dbReference type="Gene3D" id="3.40.630.30">
    <property type="match status" value="1"/>
</dbReference>
<evidence type="ECO:0000313" key="2">
    <source>
        <dbReference type="EMBL" id="PJZ56524.1"/>
    </source>
</evidence>
<evidence type="ECO:0000313" key="3">
    <source>
        <dbReference type="Proteomes" id="UP000231879"/>
    </source>
</evidence>
<dbReference type="PANTHER" id="PTHR43792">
    <property type="entry name" value="GNAT FAMILY, PUTATIVE (AFU_ORTHOLOGUE AFUA_3G00765)-RELATED-RELATED"/>
    <property type="match status" value="1"/>
</dbReference>
<evidence type="ECO:0000259" key="1">
    <source>
        <dbReference type="PROSITE" id="PS51186"/>
    </source>
</evidence>
<comment type="caution">
    <text evidence="2">The sequence shown here is derived from an EMBL/GenBank/DDBJ whole genome shotgun (WGS) entry which is preliminary data.</text>
</comment>
<protein>
    <recommendedName>
        <fullName evidence="1">N-acetyltransferase domain-containing protein</fullName>
    </recommendedName>
</protein>
<dbReference type="InterPro" id="IPR000182">
    <property type="entry name" value="GNAT_dom"/>
</dbReference>
<proteinExistence type="predicted"/>
<dbReference type="InterPro" id="IPR051531">
    <property type="entry name" value="N-acetyltransferase"/>
</dbReference>
<feature type="domain" description="N-acetyltransferase" evidence="1">
    <location>
        <begin position="44"/>
        <end position="188"/>
    </location>
</feature>
<keyword evidence="3" id="KW-1185">Reference proteome</keyword>
<dbReference type="SUPFAM" id="SSF55729">
    <property type="entry name" value="Acyl-CoA N-acyltransferases (Nat)"/>
    <property type="match status" value="1"/>
</dbReference>
<dbReference type="Proteomes" id="UP000231879">
    <property type="component" value="Unassembled WGS sequence"/>
</dbReference>
<dbReference type="PANTHER" id="PTHR43792:SF13">
    <property type="entry name" value="ACETYLTRANSFERASE"/>
    <property type="match status" value="1"/>
</dbReference>